<protein>
    <recommendedName>
        <fullName evidence="2">VWFA domain-containing protein</fullName>
    </recommendedName>
</protein>
<evidence type="ECO:0000313" key="4">
    <source>
        <dbReference type="Proteomes" id="UP000220102"/>
    </source>
</evidence>
<dbReference type="SMART" id="SM00327">
    <property type="entry name" value="VWA"/>
    <property type="match status" value="1"/>
</dbReference>
<evidence type="ECO:0000313" key="3">
    <source>
        <dbReference type="EMBL" id="PEN11269.1"/>
    </source>
</evidence>
<feature type="domain" description="VWFA" evidence="2">
    <location>
        <begin position="113"/>
        <end position="305"/>
    </location>
</feature>
<dbReference type="Pfam" id="PF00092">
    <property type="entry name" value="VWA"/>
    <property type="match status" value="1"/>
</dbReference>
<dbReference type="PROSITE" id="PS51257">
    <property type="entry name" value="PROKAR_LIPOPROTEIN"/>
    <property type="match status" value="1"/>
</dbReference>
<gene>
    <name evidence="3" type="ORF">CRI94_15880</name>
</gene>
<sequence>MHKVTSPARWTMVLALLVFVFTGCDSNEESTPPVDDVVVIGTQVEKDFLNTGQFGVSATPLSAEGRGIISNDVKGEVTISGPNSSALVAKSNGSINGTVKIERLNRVSGDPLAVVVDIDDSGSMGSNDPDDDRVTGAQAFVDEVSANASNWEIAMARYSGSTPALNLNYTDMLLDFSNDVQALKDSAANVESSGGTPTYESLAELLIYSESERPKSNHEKAIVLLSDGNPNSIALRDSVCNDANRKESPIYTIGLGPASDVSPASEQSQFAINEMRAISDCSGASYAGIDPSDATASSEEIYRAIATAASQGSIIFTIEIDPTALQNHFNPGDLLTGSINLTAGGQSAGGDFSFTVPDPNASLNYKYTGE</sequence>
<dbReference type="CDD" id="cd00198">
    <property type="entry name" value="vWFA"/>
    <property type="match status" value="1"/>
</dbReference>
<organism evidence="3 4">
    <name type="scientific">Longibacter salinarum</name>
    <dbReference type="NCBI Taxonomy" id="1850348"/>
    <lineage>
        <taxon>Bacteria</taxon>
        <taxon>Pseudomonadati</taxon>
        <taxon>Rhodothermota</taxon>
        <taxon>Rhodothermia</taxon>
        <taxon>Rhodothermales</taxon>
        <taxon>Salisaetaceae</taxon>
        <taxon>Longibacter</taxon>
    </lineage>
</organism>
<comment type="caution">
    <text evidence="3">The sequence shown here is derived from an EMBL/GenBank/DDBJ whole genome shotgun (WGS) entry which is preliminary data.</text>
</comment>
<dbReference type="OrthoDB" id="938596at2"/>
<dbReference type="AlphaFoldDB" id="A0A2A8CTZ8"/>
<accession>A0A2A8CTZ8</accession>
<name>A0A2A8CTZ8_9BACT</name>
<dbReference type="PROSITE" id="PS50234">
    <property type="entry name" value="VWFA"/>
    <property type="match status" value="1"/>
</dbReference>
<feature type="signal peptide" evidence="1">
    <location>
        <begin position="1"/>
        <end position="26"/>
    </location>
</feature>
<dbReference type="InterPro" id="IPR036465">
    <property type="entry name" value="vWFA_dom_sf"/>
</dbReference>
<dbReference type="Proteomes" id="UP000220102">
    <property type="component" value="Unassembled WGS sequence"/>
</dbReference>
<keyword evidence="4" id="KW-1185">Reference proteome</keyword>
<feature type="chain" id="PRO_5013196487" description="VWFA domain-containing protein" evidence="1">
    <location>
        <begin position="27"/>
        <end position="370"/>
    </location>
</feature>
<dbReference type="InterPro" id="IPR002035">
    <property type="entry name" value="VWF_A"/>
</dbReference>
<dbReference type="RefSeq" id="WP_098078276.1">
    <property type="nucleotide sequence ID" value="NZ_PDEQ01000010.1"/>
</dbReference>
<dbReference type="Gene3D" id="3.40.50.410">
    <property type="entry name" value="von Willebrand factor, type A domain"/>
    <property type="match status" value="1"/>
</dbReference>
<dbReference type="SUPFAM" id="SSF53300">
    <property type="entry name" value="vWA-like"/>
    <property type="match status" value="1"/>
</dbReference>
<reference evidence="3 4" key="1">
    <citation type="submission" date="2017-10" db="EMBL/GenBank/DDBJ databases">
        <title>Draft genome of Longibacter Salinarum.</title>
        <authorList>
            <person name="Goh K.M."/>
            <person name="Shamsir M.S."/>
            <person name="Lim S.W."/>
        </authorList>
    </citation>
    <scope>NUCLEOTIDE SEQUENCE [LARGE SCALE GENOMIC DNA]</scope>
    <source>
        <strain evidence="3 4">KCTC 52045</strain>
    </source>
</reference>
<evidence type="ECO:0000259" key="2">
    <source>
        <dbReference type="PROSITE" id="PS50234"/>
    </source>
</evidence>
<keyword evidence="1" id="KW-0732">Signal</keyword>
<dbReference type="EMBL" id="PDEQ01000010">
    <property type="protein sequence ID" value="PEN11269.1"/>
    <property type="molecule type" value="Genomic_DNA"/>
</dbReference>
<proteinExistence type="predicted"/>
<evidence type="ECO:0000256" key="1">
    <source>
        <dbReference type="SAM" id="SignalP"/>
    </source>
</evidence>